<comment type="subcellular location">
    <subcellularLocation>
        <location evidence="1">Membrane</location>
        <topology evidence="1">Multi-pass membrane protein</topology>
    </subcellularLocation>
</comment>
<evidence type="ECO:0000256" key="8">
    <source>
        <dbReference type="SAM" id="Phobius"/>
    </source>
</evidence>
<feature type="transmembrane region" description="Helical" evidence="8">
    <location>
        <begin position="883"/>
        <end position="905"/>
    </location>
</feature>
<evidence type="ECO:0000256" key="6">
    <source>
        <dbReference type="ARBA" id="ARBA00023180"/>
    </source>
</evidence>
<dbReference type="SUPFAM" id="SSF82866">
    <property type="entry name" value="Multidrug efflux transporter AcrB transmembrane domain"/>
    <property type="match status" value="2"/>
</dbReference>
<feature type="transmembrane region" description="Helical" evidence="8">
    <location>
        <begin position="455"/>
        <end position="475"/>
    </location>
</feature>
<feature type="transmembrane region" description="Helical" evidence="8">
    <location>
        <begin position="349"/>
        <end position="371"/>
    </location>
</feature>
<dbReference type="AlphaFoldDB" id="A0A1I7SDR6"/>
<feature type="transmembrane region" description="Helical" evidence="8">
    <location>
        <begin position="775"/>
        <end position="795"/>
    </location>
</feature>
<feature type="transmembrane region" description="Helical" evidence="8">
    <location>
        <begin position="551"/>
        <end position="572"/>
    </location>
</feature>
<dbReference type="Pfam" id="PF02355">
    <property type="entry name" value="SecD_SecF_C"/>
    <property type="match status" value="1"/>
</dbReference>
<evidence type="ECO:0000313" key="14">
    <source>
        <dbReference type="WBParaSite" id="BXY_1117300.1"/>
    </source>
</evidence>
<feature type="region of interest" description="Disordered" evidence="7">
    <location>
        <begin position="957"/>
        <end position="982"/>
    </location>
</feature>
<feature type="transmembrane region" description="Helical" evidence="8">
    <location>
        <begin position="383"/>
        <end position="406"/>
    </location>
</feature>
<evidence type="ECO:0000256" key="7">
    <source>
        <dbReference type="SAM" id="MobiDB-lite"/>
    </source>
</evidence>
<reference evidence="14" key="1">
    <citation type="submission" date="2016-11" db="UniProtKB">
        <authorList>
            <consortium name="WormBaseParasite"/>
        </authorList>
    </citation>
    <scope>IDENTIFICATION</scope>
</reference>
<dbReference type="PANTHER" id="PTHR10796">
    <property type="entry name" value="PATCHED-RELATED"/>
    <property type="match status" value="1"/>
</dbReference>
<evidence type="ECO:0000256" key="2">
    <source>
        <dbReference type="ARBA" id="ARBA00005585"/>
    </source>
</evidence>
<feature type="transmembrane region" description="Helical" evidence="8">
    <location>
        <begin position="917"/>
        <end position="938"/>
    </location>
</feature>
<comment type="similarity">
    <text evidence="2">Belongs to the patched family.</text>
</comment>
<dbReference type="InterPro" id="IPR051697">
    <property type="entry name" value="Patched_domain-protein"/>
</dbReference>
<evidence type="ECO:0000256" key="1">
    <source>
        <dbReference type="ARBA" id="ARBA00004141"/>
    </source>
</evidence>
<feature type="transmembrane region" description="Helical" evidence="8">
    <location>
        <begin position="481"/>
        <end position="504"/>
    </location>
</feature>
<dbReference type="GO" id="GO:0005886">
    <property type="term" value="C:plasma membrane"/>
    <property type="evidence" value="ECO:0007669"/>
    <property type="project" value="TreeGrafter"/>
</dbReference>
<dbReference type="GO" id="GO:0018996">
    <property type="term" value="P:molting cycle, collagen and cuticulin-based cuticle"/>
    <property type="evidence" value="ECO:0007669"/>
    <property type="project" value="TreeGrafter"/>
</dbReference>
<gene>
    <name evidence="10" type="ORF">BXYJ_LOCUS1415</name>
</gene>
<keyword evidence="6" id="KW-0325">Glycoprotein</keyword>
<dbReference type="SMR" id="A0A1I7SDR6"/>
<evidence type="ECO:0000313" key="12">
    <source>
        <dbReference type="Proteomes" id="UP000095284"/>
    </source>
</evidence>
<dbReference type="Proteomes" id="UP000582659">
    <property type="component" value="Unassembled WGS sequence"/>
</dbReference>
<keyword evidence="5 8" id="KW-0472">Membrane</keyword>
<evidence type="ECO:0000259" key="9">
    <source>
        <dbReference type="PROSITE" id="PS50156"/>
    </source>
</evidence>
<dbReference type="eggNOG" id="KOG1934">
    <property type="taxonomic scope" value="Eukaryota"/>
</dbReference>
<evidence type="ECO:0000313" key="13">
    <source>
        <dbReference type="Proteomes" id="UP000659654"/>
    </source>
</evidence>
<dbReference type="Pfam" id="PF02460">
    <property type="entry name" value="Patched"/>
    <property type="match status" value="1"/>
</dbReference>
<evidence type="ECO:0000256" key="3">
    <source>
        <dbReference type="ARBA" id="ARBA00022692"/>
    </source>
</evidence>
<dbReference type="InterPro" id="IPR003392">
    <property type="entry name" value="PTHD_SSD"/>
</dbReference>
<dbReference type="Proteomes" id="UP000659654">
    <property type="component" value="Unassembled WGS sequence"/>
</dbReference>
<feature type="transmembrane region" description="Helical" evidence="8">
    <location>
        <begin position="800"/>
        <end position="822"/>
    </location>
</feature>
<dbReference type="Proteomes" id="UP000095284">
    <property type="component" value="Unplaced"/>
</dbReference>
<proteinExistence type="inferred from homology"/>
<reference evidence="11" key="2">
    <citation type="submission" date="2020-08" db="EMBL/GenBank/DDBJ databases">
        <authorList>
            <person name="Kikuchi T."/>
        </authorList>
    </citation>
    <scope>NUCLEOTIDE SEQUENCE</scope>
    <source>
        <strain evidence="10">Ka4C1</strain>
    </source>
</reference>
<sequence>MKSPELHELKDLDAEGRPSENGSNFWIRSDLSALRAIPVPIQTGRLIKAHQPQYSASSLNRFCPSNHMPRIYARIGYFIGSYPKSCFCLSVILCIIGSAGLRSVDFRDNVRDGYTPITSRARLESNYLRQFMNSTGDPISTIMLLRAKDGGSMHRLRQLKEATDLVEYFSSNLTIRCTERSNCTFMDVCGSFCFTSFFVRQFYTGLKKQVLKYNEGKPLSSITNLTFPRGRSDGVDYQLEGNFFGVKLRPSNDTRPKPAGIVPKSNCSCESSELTEVKAVSYIDYIELIMIVFRGDFKKPGDEERMKGWEMGVYRHLRDLKTSEVEVLLLGNEIVDYEMKEDGRGMAPYFAAGIILTIVFVCCSVVADSIVADVMDIGKIIMAAFVILCPILSLLVTFGIFGWLGWRVNSVAMITPFLIMGIGVNDSFLILHAWHRTPIRKISLAQRMGLILEDVGPSITITTITDVTTFILGSLTPTEEISIFCYITAIALFWCYFFTLLLFFPMMVYCTRLEEEHFPPSSNQIPHKETRLSRLYHNVSVIYCRWIMHPATGIIVCILVVFTLIASIIGFIQIDSRLDTEKILPHDSPIREPHKLIAHKVWTDYYPVTVFVNKPVNLDDNRVLNEVNRMAMEFEKMEKCKGAEFTHLWVRDFEKFKKDQTNLGDMFDFEDSEAETTTTLRPRAQLKPYYNKLESFLNQFYYQHYSSFLKVDYSEEIPVRAFWFTVIYHNTTNWDEKIALMLQLRSVADQFNDLGVSVWEVNGMFVDQMLSLKSLTYYNGAITIVCMAIISIFFISQGFLIWLAVMSIASIALEVIGILSWWGLDLDPVTLCAFLMSVGMSVDFTAHIAYNLKLTDTIRVHHGQLYRYELQTRQHKVIATLEAVGWPTVQAGVSTVVCILPLILLQNYIPLVFVKTISLVVIFGLLHGLLIVPSVYTLSWQCLEYLQKVLGCESVEDKPDLSKNRTNGVSESLLVEKPVNDS</sequence>
<accession>A0A1I7SDR6</accession>
<evidence type="ECO:0000313" key="11">
    <source>
        <dbReference type="EMBL" id="CAG9084383.1"/>
    </source>
</evidence>
<evidence type="ECO:0000313" key="10">
    <source>
        <dbReference type="EMBL" id="CAD5209383.1"/>
    </source>
</evidence>
<dbReference type="Gene3D" id="1.20.1640.10">
    <property type="entry name" value="Multidrug efflux transporter AcrB transmembrane domain"/>
    <property type="match status" value="2"/>
</dbReference>
<feature type="domain" description="SSD" evidence="9">
    <location>
        <begin position="378"/>
        <end position="509"/>
    </location>
</feature>
<feature type="transmembrane region" description="Helical" evidence="8">
    <location>
        <begin position="412"/>
        <end position="434"/>
    </location>
</feature>
<keyword evidence="3 8" id="KW-0812">Transmembrane</keyword>
<keyword evidence="13" id="KW-1185">Reference proteome</keyword>
<name>A0A1I7SDR6_BURXY</name>
<evidence type="ECO:0000256" key="5">
    <source>
        <dbReference type="ARBA" id="ARBA00023136"/>
    </source>
</evidence>
<organism evidence="12 14">
    <name type="scientific">Bursaphelenchus xylophilus</name>
    <name type="common">Pinewood nematode worm</name>
    <name type="synonym">Aphelenchoides xylophilus</name>
    <dbReference type="NCBI Taxonomy" id="6326"/>
    <lineage>
        <taxon>Eukaryota</taxon>
        <taxon>Metazoa</taxon>
        <taxon>Ecdysozoa</taxon>
        <taxon>Nematoda</taxon>
        <taxon>Chromadorea</taxon>
        <taxon>Rhabditida</taxon>
        <taxon>Tylenchina</taxon>
        <taxon>Tylenchomorpha</taxon>
        <taxon>Aphelenchoidea</taxon>
        <taxon>Aphelenchoididae</taxon>
        <taxon>Bursaphelenchus</taxon>
    </lineage>
</organism>
<dbReference type="OrthoDB" id="6510177at2759"/>
<dbReference type="WBParaSite" id="BXY_1117300.1">
    <property type="protein sequence ID" value="BXY_1117300.1"/>
    <property type="gene ID" value="BXY_1117300"/>
</dbReference>
<keyword evidence="4 8" id="KW-1133">Transmembrane helix</keyword>
<dbReference type="PANTHER" id="PTHR10796:SF102">
    <property type="entry name" value="SSD DOMAIN-CONTAINING PROTEIN"/>
    <property type="match status" value="1"/>
</dbReference>
<dbReference type="EMBL" id="CAJFCV020000001">
    <property type="protein sequence ID" value="CAG9084383.1"/>
    <property type="molecule type" value="Genomic_DNA"/>
</dbReference>
<protein>
    <submittedName>
        <fullName evidence="10">(pine wood nematode) hypothetical protein</fullName>
    </submittedName>
    <submittedName>
        <fullName evidence="14">SSD domain-containing protein</fullName>
    </submittedName>
</protein>
<dbReference type="GO" id="GO:0006897">
    <property type="term" value="P:endocytosis"/>
    <property type="evidence" value="ECO:0007669"/>
    <property type="project" value="TreeGrafter"/>
</dbReference>
<dbReference type="InterPro" id="IPR000731">
    <property type="entry name" value="SSD"/>
</dbReference>
<feature type="transmembrane region" description="Helical" evidence="8">
    <location>
        <begin position="828"/>
        <end position="850"/>
    </location>
</feature>
<dbReference type="GO" id="GO:0030659">
    <property type="term" value="C:cytoplasmic vesicle membrane"/>
    <property type="evidence" value="ECO:0007669"/>
    <property type="project" value="TreeGrafter"/>
</dbReference>
<evidence type="ECO:0000256" key="4">
    <source>
        <dbReference type="ARBA" id="ARBA00022989"/>
    </source>
</evidence>
<dbReference type="PROSITE" id="PS50156">
    <property type="entry name" value="SSD"/>
    <property type="match status" value="1"/>
</dbReference>
<dbReference type="EMBL" id="CAJFDI010000001">
    <property type="protein sequence ID" value="CAD5209383.1"/>
    <property type="molecule type" value="Genomic_DNA"/>
</dbReference>
<dbReference type="InterPro" id="IPR048634">
    <property type="entry name" value="SecD_SecF_C"/>
</dbReference>